<name>A0A0A9CL88_ARUDO</name>
<accession>A0A0A9CL88</accession>
<evidence type="ECO:0000256" key="1">
    <source>
        <dbReference type="SAM" id="MobiDB-lite"/>
    </source>
</evidence>
<reference evidence="2" key="2">
    <citation type="journal article" date="2015" name="Data Brief">
        <title>Shoot transcriptome of the giant reed, Arundo donax.</title>
        <authorList>
            <person name="Barrero R.A."/>
            <person name="Guerrero F.D."/>
            <person name="Moolhuijzen P."/>
            <person name="Goolsby J.A."/>
            <person name="Tidwell J."/>
            <person name="Bellgard S.E."/>
            <person name="Bellgard M.I."/>
        </authorList>
    </citation>
    <scope>NUCLEOTIDE SEQUENCE</scope>
    <source>
        <tissue evidence="2">Shoot tissue taken approximately 20 cm above the soil surface</tissue>
    </source>
</reference>
<reference evidence="2" key="1">
    <citation type="submission" date="2014-09" db="EMBL/GenBank/DDBJ databases">
        <authorList>
            <person name="Magalhaes I.L.F."/>
            <person name="Oliveira U."/>
            <person name="Santos F.R."/>
            <person name="Vidigal T.H.D.A."/>
            <person name="Brescovit A.D."/>
            <person name="Santos A.J."/>
        </authorList>
    </citation>
    <scope>NUCLEOTIDE SEQUENCE</scope>
    <source>
        <tissue evidence="2">Shoot tissue taken approximately 20 cm above the soil surface</tissue>
    </source>
</reference>
<sequence length="77" mass="8280">MKNLKTSSTSKTPDPGHDAQAAVSSMQPGTVSSIKQEQDTSPTEHEAYLERLGTVKGRLKCLLELTRSEQARAASPP</sequence>
<organism evidence="2">
    <name type="scientific">Arundo donax</name>
    <name type="common">Giant reed</name>
    <name type="synonym">Donax arundinaceus</name>
    <dbReference type="NCBI Taxonomy" id="35708"/>
    <lineage>
        <taxon>Eukaryota</taxon>
        <taxon>Viridiplantae</taxon>
        <taxon>Streptophyta</taxon>
        <taxon>Embryophyta</taxon>
        <taxon>Tracheophyta</taxon>
        <taxon>Spermatophyta</taxon>
        <taxon>Magnoliopsida</taxon>
        <taxon>Liliopsida</taxon>
        <taxon>Poales</taxon>
        <taxon>Poaceae</taxon>
        <taxon>PACMAD clade</taxon>
        <taxon>Arundinoideae</taxon>
        <taxon>Arundineae</taxon>
        <taxon>Arundo</taxon>
    </lineage>
</organism>
<feature type="compositionally biased region" description="Polar residues" evidence="1">
    <location>
        <begin position="22"/>
        <end position="35"/>
    </location>
</feature>
<protein>
    <submittedName>
        <fullName evidence="2">Uncharacterized protein</fullName>
    </submittedName>
</protein>
<dbReference type="AlphaFoldDB" id="A0A0A9CL88"/>
<dbReference type="EMBL" id="GBRH01222682">
    <property type="protein sequence ID" value="JAD75213.1"/>
    <property type="molecule type" value="Transcribed_RNA"/>
</dbReference>
<feature type="compositionally biased region" description="Polar residues" evidence="1">
    <location>
        <begin position="1"/>
        <end position="12"/>
    </location>
</feature>
<proteinExistence type="predicted"/>
<feature type="region of interest" description="Disordered" evidence="1">
    <location>
        <begin position="1"/>
        <end position="46"/>
    </location>
</feature>
<feature type="compositionally biased region" description="Basic and acidic residues" evidence="1">
    <location>
        <begin position="36"/>
        <end position="46"/>
    </location>
</feature>
<evidence type="ECO:0000313" key="2">
    <source>
        <dbReference type="EMBL" id="JAD75213.1"/>
    </source>
</evidence>